<dbReference type="Proteomes" id="UP000283433">
    <property type="component" value="Unassembled WGS sequence"/>
</dbReference>
<dbReference type="EMBL" id="MBTA01000029">
    <property type="protein sequence ID" value="RKD12787.1"/>
    <property type="molecule type" value="Genomic_DNA"/>
</dbReference>
<organism evidence="1 2">
    <name type="scientific">Pelobium manganitolerans</name>
    <dbReference type="NCBI Taxonomy" id="1842495"/>
    <lineage>
        <taxon>Bacteria</taxon>
        <taxon>Pseudomonadati</taxon>
        <taxon>Bacteroidota</taxon>
        <taxon>Sphingobacteriia</taxon>
        <taxon>Sphingobacteriales</taxon>
        <taxon>Sphingobacteriaceae</taxon>
        <taxon>Pelobium</taxon>
    </lineage>
</organism>
<dbReference type="AlphaFoldDB" id="A0A419S254"/>
<dbReference type="SUPFAM" id="SSF75011">
    <property type="entry name" value="3-carboxy-cis,cis-mucoante lactonizing enzyme"/>
    <property type="match status" value="1"/>
</dbReference>
<protein>
    <submittedName>
        <fullName evidence="1">Uncharacterized protein</fullName>
    </submittedName>
</protein>
<dbReference type="SUPFAM" id="SSF63829">
    <property type="entry name" value="Calcium-dependent phosphotriesterase"/>
    <property type="match status" value="1"/>
</dbReference>
<keyword evidence="2" id="KW-1185">Reference proteome</keyword>
<dbReference type="PANTHER" id="PTHR40274">
    <property type="entry name" value="VIRGINIAMYCIN B LYASE"/>
    <property type="match status" value="1"/>
</dbReference>
<evidence type="ECO:0000313" key="1">
    <source>
        <dbReference type="EMBL" id="RKD12787.1"/>
    </source>
</evidence>
<dbReference type="PANTHER" id="PTHR40274:SF3">
    <property type="entry name" value="VIRGINIAMYCIN B LYASE"/>
    <property type="match status" value="1"/>
</dbReference>
<evidence type="ECO:0000313" key="2">
    <source>
        <dbReference type="Proteomes" id="UP000283433"/>
    </source>
</evidence>
<sequence length="657" mass="72531">MIMDNLFGLKRWMWFLAFLPFITFGQEKQSKFKNLGPQIFTSLIQGSVFADDQNGKSYVYTVVRGRPAHLVGFEIASYKKIVDVELEGTDGSWDLITGNDGIVYIAGANGHLFKHTPGTFTVEDLGIALPGEKVIWDLTAGAGNTIYGGTYPGCRVFSYNPDKGFSDVANKPLVDTENYTRSLVYDKREKKLYAGIATKAALIKLDPVTGQTQQLLPDTSRQQEAIYHINIINNLPGGDRVFGWLTGAKQRVTVVYNTNTQRFEDVLPSLDVKSLIKSPHQATVYYSSAGRLFALDYTKRVRKPKELCAISGEVKASSWSKDGLLYLITASEKVHVYNPKTNALATHSLAIPKQAIDIQSIGFGPDGNVWSAGYLAGGHATYNPTTGEVTQKPGLDQTEGMGNLGPFIYFGIYAKSRLYKYDTRKAWDVKNGNPEFIAQISGQDRPFAVLGLEKSNQVIFGTVPTYGHVGGALVQYDVESKKVATFENLIQDQSIISLVKSGDLVIGGTSIFGGLGGVPTQEEAVIFAWDPIRKVKVFEISPGKNIMSVTGLINGPDGNIWGFADGDFFILDVNARKIIVRKRLFAINSRPSHIWRSAFMQVHPNGKVYVAVNGKLYSINPETIEFELVEEKVSLLTMDNNGTLYFRRNANLWSFNP</sequence>
<accession>A0A419S254</accession>
<dbReference type="InterPro" id="IPR015943">
    <property type="entry name" value="WD40/YVTN_repeat-like_dom_sf"/>
</dbReference>
<dbReference type="Gene3D" id="2.130.10.10">
    <property type="entry name" value="YVTN repeat-like/Quinoprotein amine dehydrogenase"/>
    <property type="match status" value="2"/>
</dbReference>
<gene>
    <name evidence="1" type="ORF">BCY91_11085</name>
</gene>
<dbReference type="InterPro" id="IPR051344">
    <property type="entry name" value="Vgb"/>
</dbReference>
<comment type="caution">
    <text evidence="1">The sequence shown here is derived from an EMBL/GenBank/DDBJ whole genome shotgun (WGS) entry which is preliminary data.</text>
</comment>
<reference evidence="1 2" key="1">
    <citation type="submission" date="2016-07" db="EMBL/GenBank/DDBJ databases">
        <title>Genome of Pelobium manganitolerans.</title>
        <authorList>
            <person name="Wu S."/>
            <person name="Wang G."/>
        </authorList>
    </citation>
    <scope>NUCLEOTIDE SEQUENCE [LARGE SCALE GENOMIC DNA]</scope>
    <source>
        <strain evidence="1 2">YS-25</strain>
    </source>
</reference>
<proteinExistence type="predicted"/>
<name>A0A419S254_9SPHI</name>